<evidence type="ECO:0000256" key="10">
    <source>
        <dbReference type="ARBA" id="ARBA00022777"/>
    </source>
</evidence>
<dbReference type="HAMAP" id="MF_01274">
    <property type="entry name" value="Pantothen_kinase_3"/>
    <property type="match status" value="1"/>
</dbReference>
<evidence type="ECO:0000256" key="8">
    <source>
        <dbReference type="ARBA" id="ARBA00022679"/>
    </source>
</evidence>
<name>A0A434AUL9_9BACT</name>
<evidence type="ECO:0000256" key="15">
    <source>
        <dbReference type="ARBA" id="ARBA00040883"/>
    </source>
</evidence>
<dbReference type="GO" id="GO:0005737">
    <property type="term" value="C:cytoplasm"/>
    <property type="evidence" value="ECO:0007669"/>
    <property type="project" value="UniProtKB-SubCell"/>
</dbReference>
<comment type="subunit">
    <text evidence="5 16">Homodimer.</text>
</comment>
<sequence length="248" mass="27793">MSLHLIIDIGNTKTKTALFKQGKMILLEYSSDTEEKIIRAMIAEHPDIKHSIVSSVRDFPESLILLLKSHCRKVFFFDSHLPVPIENLYESKSTLGYDRLAACIGASGKYPNQNILVIDAGTAITFDFVNSQNQYIGGCISPGLEMRFKALNHFTKKLPLLSHKDEFSLIGKNTHDAILNGVQNGIVFEVDSYITKLKAKHTEFKVVITGGDAKFICHSIQNFSQLESDILLIGLNRILEFNLLHSND</sequence>
<keyword evidence="16" id="KW-0479">Metal-binding</keyword>
<feature type="binding site" evidence="16">
    <location>
        <position position="119"/>
    </location>
    <ligand>
        <name>K(+)</name>
        <dbReference type="ChEBI" id="CHEBI:29103"/>
    </ligand>
</feature>
<evidence type="ECO:0000256" key="5">
    <source>
        <dbReference type="ARBA" id="ARBA00011738"/>
    </source>
</evidence>
<feature type="active site" description="Proton acceptor" evidence="16">
    <location>
        <position position="98"/>
    </location>
</feature>
<feature type="binding site" evidence="16">
    <location>
        <position position="122"/>
    </location>
    <ligand>
        <name>ATP</name>
        <dbReference type="ChEBI" id="CHEBI:30616"/>
    </ligand>
</feature>
<keyword evidence="11 16" id="KW-0067">ATP-binding</keyword>
<dbReference type="Gene3D" id="3.30.420.40">
    <property type="match status" value="2"/>
</dbReference>
<gene>
    <name evidence="16" type="primary">coaX</name>
    <name evidence="17" type="ORF">DLK05_09935</name>
</gene>
<evidence type="ECO:0000256" key="12">
    <source>
        <dbReference type="ARBA" id="ARBA00022958"/>
    </source>
</evidence>
<comment type="subcellular location">
    <subcellularLocation>
        <location evidence="3 16">Cytoplasm</location>
    </subcellularLocation>
</comment>
<accession>A0A434AUL9</accession>
<keyword evidence="8 16" id="KW-0808">Transferase</keyword>
<dbReference type="GO" id="GO:0015937">
    <property type="term" value="P:coenzyme A biosynthetic process"/>
    <property type="evidence" value="ECO:0007669"/>
    <property type="project" value="UniProtKB-UniRule"/>
</dbReference>
<dbReference type="UniPathway" id="UPA00241">
    <property type="reaction ID" value="UER00352"/>
</dbReference>
<evidence type="ECO:0000256" key="2">
    <source>
        <dbReference type="ARBA" id="ARBA00001958"/>
    </source>
</evidence>
<evidence type="ECO:0000313" key="17">
    <source>
        <dbReference type="EMBL" id="RUT78156.1"/>
    </source>
</evidence>
<proteinExistence type="inferred from homology"/>
<dbReference type="PANTHER" id="PTHR34265">
    <property type="entry name" value="TYPE III PANTOTHENATE KINASE"/>
    <property type="match status" value="1"/>
</dbReference>
<dbReference type="NCBIfam" id="TIGR00671">
    <property type="entry name" value="baf"/>
    <property type="match status" value="1"/>
</dbReference>
<keyword evidence="7 16" id="KW-0963">Cytoplasm</keyword>
<dbReference type="EC" id="2.7.1.33" evidence="6 16"/>
<dbReference type="RefSeq" id="WP_127343826.1">
    <property type="nucleotide sequence ID" value="NZ_RJJX01000011.1"/>
</dbReference>
<evidence type="ECO:0000256" key="16">
    <source>
        <dbReference type="HAMAP-Rule" id="MF_01274"/>
    </source>
</evidence>
<evidence type="ECO:0000256" key="1">
    <source>
        <dbReference type="ARBA" id="ARBA00001206"/>
    </source>
</evidence>
<feature type="binding site" evidence="16">
    <location>
        <begin position="8"/>
        <end position="15"/>
    </location>
    <ligand>
        <name>ATP</name>
        <dbReference type="ChEBI" id="CHEBI:30616"/>
    </ligand>
</feature>
<dbReference type="InterPro" id="IPR004619">
    <property type="entry name" value="Type_III_PanK"/>
</dbReference>
<evidence type="ECO:0000256" key="6">
    <source>
        <dbReference type="ARBA" id="ARBA00012102"/>
    </source>
</evidence>
<organism evidence="17 18">
    <name type="scientific">Ancylomarina longa</name>
    <dbReference type="NCBI Taxonomy" id="2487017"/>
    <lineage>
        <taxon>Bacteria</taxon>
        <taxon>Pseudomonadati</taxon>
        <taxon>Bacteroidota</taxon>
        <taxon>Bacteroidia</taxon>
        <taxon>Marinilabiliales</taxon>
        <taxon>Marinifilaceae</taxon>
        <taxon>Ancylomarina</taxon>
    </lineage>
</organism>
<dbReference type="Pfam" id="PF03309">
    <property type="entry name" value="Pan_kinase"/>
    <property type="match status" value="1"/>
</dbReference>
<dbReference type="GO" id="GO:0004594">
    <property type="term" value="F:pantothenate kinase activity"/>
    <property type="evidence" value="ECO:0007669"/>
    <property type="project" value="UniProtKB-UniRule"/>
</dbReference>
<dbReference type="AlphaFoldDB" id="A0A434AUL9"/>
<dbReference type="CDD" id="cd24015">
    <property type="entry name" value="ASKHA_NBD_PanK-III"/>
    <property type="match status" value="1"/>
</dbReference>
<dbReference type="EMBL" id="RJJX01000011">
    <property type="protein sequence ID" value="RUT78156.1"/>
    <property type="molecule type" value="Genomic_DNA"/>
</dbReference>
<evidence type="ECO:0000256" key="7">
    <source>
        <dbReference type="ARBA" id="ARBA00022490"/>
    </source>
</evidence>
<reference evidence="17 18" key="1">
    <citation type="submission" date="2018-11" db="EMBL/GenBank/DDBJ databases">
        <title>Parancylomarina longa gen. nov., sp. nov., isolated from sediments of southern Okinawa.</title>
        <authorList>
            <person name="Fu T."/>
        </authorList>
    </citation>
    <scope>NUCLEOTIDE SEQUENCE [LARGE SCALE GENOMIC DNA]</scope>
    <source>
        <strain evidence="17 18">T3-2 S1-C</strain>
    </source>
</reference>
<evidence type="ECO:0000256" key="4">
    <source>
        <dbReference type="ARBA" id="ARBA00005225"/>
    </source>
</evidence>
<keyword evidence="9 16" id="KW-0547">Nucleotide-binding</keyword>
<dbReference type="GO" id="GO:0046872">
    <property type="term" value="F:metal ion binding"/>
    <property type="evidence" value="ECO:0007669"/>
    <property type="project" value="UniProtKB-KW"/>
</dbReference>
<evidence type="ECO:0000256" key="11">
    <source>
        <dbReference type="ARBA" id="ARBA00022840"/>
    </source>
</evidence>
<dbReference type="InterPro" id="IPR043129">
    <property type="entry name" value="ATPase_NBD"/>
</dbReference>
<comment type="pathway">
    <text evidence="4 16">Cofactor biosynthesis; coenzyme A biosynthesis; CoA from (R)-pantothenate: step 1/5.</text>
</comment>
<evidence type="ECO:0000256" key="9">
    <source>
        <dbReference type="ARBA" id="ARBA00022741"/>
    </source>
</evidence>
<evidence type="ECO:0000256" key="14">
    <source>
        <dbReference type="ARBA" id="ARBA00038036"/>
    </source>
</evidence>
<feature type="binding site" evidence="16">
    <location>
        <position position="89"/>
    </location>
    <ligand>
        <name>substrate</name>
    </ligand>
</feature>
<evidence type="ECO:0000256" key="13">
    <source>
        <dbReference type="ARBA" id="ARBA00022993"/>
    </source>
</evidence>
<feature type="binding site" evidence="16">
    <location>
        <position position="174"/>
    </location>
    <ligand>
        <name>substrate</name>
    </ligand>
</feature>
<dbReference type="SUPFAM" id="SSF53067">
    <property type="entry name" value="Actin-like ATPase domain"/>
    <property type="match status" value="2"/>
</dbReference>
<comment type="function">
    <text evidence="16">Catalyzes the phosphorylation of pantothenate (Pan), the first step in CoA biosynthesis.</text>
</comment>
<keyword evidence="12 16" id="KW-0630">Potassium</keyword>
<comment type="cofactor">
    <cofactor evidence="16">
        <name>NH4(+)</name>
        <dbReference type="ChEBI" id="CHEBI:28938"/>
    </cofactor>
    <cofactor evidence="16">
        <name>K(+)</name>
        <dbReference type="ChEBI" id="CHEBI:29103"/>
    </cofactor>
    <text evidence="16">A monovalent cation. Ammonium or potassium.</text>
</comment>
<dbReference type="GO" id="GO:0005524">
    <property type="term" value="F:ATP binding"/>
    <property type="evidence" value="ECO:0007669"/>
    <property type="project" value="UniProtKB-UniRule"/>
</dbReference>
<feature type="binding site" evidence="16">
    <location>
        <begin position="96"/>
        <end position="99"/>
    </location>
    <ligand>
        <name>substrate</name>
    </ligand>
</feature>
<dbReference type="Proteomes" id="UP000282985">
    <property type="component" value="Unassembled WGS sequence"/>
</dbReference>
<evidence type="ECO:0000313" key="18">
    <source>
        <dbReference type="Proteomes" id="UP000282985"/>
    </source>
</evidence>
<keyword evidence="10 16" id="KW-0418">Kinase</keyword>
<protein>
    <recommendedName>
        <fullName evidence="15 16">Type III pantothenate kinase</fullName>
        <ecNumber evidence="6 16">2.7.1.33</ecNumber>
    </recommendedName>
    <alternativeName>
        <fullName evidence="16">PanK-III</fullName>
    </alternativeName>
    <alternativeName>
        <fullName evidence="16">Pantothenic acid kinase</fullName>
    </alternativeName>
</protein>
<comment type="cofactor">
    <cofactor evidence="2">
        <name>K(+)</name>
        <dbReference type="ChEBI" id="CHEBI:29103"/>
    </cofactor>
</comment>
<comment type="similarity">
    <text evidence="14 16">Belongs to the type III pantothenate kinase family.</text>
</comment>
<keyword evidence="13 16" id="KW-0173">Coenzyme A biosynthesis</keyword>
<comment type="catalytic activity">
    <reaction evidence="1 16">
        <text>(R)-pantothenate + ATP = (R)-4'-phosphopantothenate + ADP + H(+)</text>
        <dbReference type="Rhea" id="RHEA:16373"/>
        <dbReference type="ChEBI" id="CHEBI:10986"/>
        <dbReference type="ChEBI" id="CHEBI:15378"/>
        <dbReference type="ChEBI" id="CHEBI:29032"/>
        <dbReference type="ChEBI" id="CHEBI:30616"/>
        <dbReference type="ChEBI" id="CHEBI:456216"/>
        <dbReference type="EC" id="2.7.1.33"/>
    </reaction>
</comment>
<evidence type="ECO:0000256" key="3">
    <source>
        <dbReference type="ARBA" id="ARBA00004496"/>
    </source>
</evidence>
<comment type="caution">
    <text evidence="17">The sequence shown here is derived from an EMBL/GenBank/DDBJ whole genome shotgun (WGS) entry which is preliminary data.</text>
</comment>
<dbReference type="PANTHER" id="PTHR34265:SF1">
    <property type="entry name" value="TYPE III PANTOTHENATE KINASE"/>
    <property type="match status" value="1"/>
</dbReference>
<dbReference type="OrthoDB" id="9804707at2"/>
<keyword evidence="18" id="KW-1185">Reference proteome</keyword>